<evidence type="ECO:0000256" key="4">
    <source>
        <dbReference type="ARBA" id="ARBA00022741"/>
    </source>
</evidence>
<keyword evidence="5" id="KW-0067">ATP-binding</keyword>
<evidence type="ECO:0000313" key="10">
    <source>
        <dbReference type="EMBL" id="GAA1958999.1"/>
    </source>
</evidence>
<accession>A0ABN2QW01</accession>
<dbReference type="PIRSF" id="PIRSF001589">
    <property type="entry name" value="Asn_synthetase_glu-h"/>
    <property type="match status" value="1"/>
</dbReference>
<dbReference type="InterPro" id="IPR014729">
    <property type="entry name" value="Rossmann-like_a/b/a_fold"/>
</dbReference>
<evidence type="ECO:0000313" key="11">
    <source>
        <dbReference type="Proteomes" id="UP001501116"/>
    </source>
</evidence>
<dbReference type="PANTHER" id="PTHR43284:SF1">
    <property type="entry name" value="ASPARAGINE SYNTHETASE"/>
    <property type="match status" value="1"/>
</dbReference>
<protein>
    <recommendedName>
        <fullName evidence="3">asparagine synthase (glutamine-hydrolyzing)</fullName>
        <ecNumber evidence="3">6.3.5.4</ecNumber>
    </recommendedName>
</protein>
<dbReference type="PANTHER" id="PTHR43284">
    <property type="entry name" value="ASPARAGINE SYNTHETASE (GLUTAMINE-HYDROLYZING)"/>
    <property type="match status" value="1"/>
</dbReference>
<dbReference type="Pfam" id="PF13537">
    <property type="entry name" value="GATase_7"/>
    <property type="match status" value="1"/>
</dbReference>
<dbReference type="Gene3D" id="3.60.20.10">
    <property type="entry name" value="Glutamine Phosphoribosylpyrophosphate, subunit 1, domain 1"/>
    <property type="match status" value="1"/>
</dbReference>
<dbReference type="InterPro" id="IPR001962">
    <property type="entry name" value="Asn_synthase"/>
</dbReference>
<evidence type="ECO:0000259" key="9">
    <source>
        <dbReference type="PROSITE" id="PS51278"/>
    </source>
</evidence>
<dbReference type="SUPFAM" id="SSF52402">
    <property type="entry name" value="Adenine nucleotide alpha hydrolases-like"/>
    <property type="match status" value="1"/>
</dbReference>
<keyword evidence="6" id="KW-0028">Amino-acid biosynthesis</keyword>
<evidence type="ECO:0000256" key="8">
    <source>
        <dbReference type="ARBA" id="ARBA00048741"/>
    </source>
</evidence>
<evidence type="ECO:0000256" key="5">
    <source>
        <dbReference type="ARBA" id="ARBA00022840"/>
    </source>
</evidence>
<comment type="pathway">
    <text evidence="1">Amino-acid biosynthesis; L-asparagine biosynthesis; L-asparagine from L-aspartate (L-Gln route): step 1/1.</text>
</comment>
<reference evidence="10 11" key="1">
    <citation type="journal article" date="2019" name="Int. J. Syst. Evol. Microbiol.">
        <title>The Global Catalogue of Microorganisms (GCM) 10K type strain sequencing project: providing services to taxonomists for standard genome sequencing and annotation.</title>
        <authorList>
            <consortium name="The Broad Institute Genomics Platform"/>
            <consortium name="The Broad Institute Genome Sequencing Center for Infectious Disease"/>
            <person name="Wu L."/>
            <person name="Ma J."/>
        </authorList>
    </citation>
    <scope>NUCLEOTIDE SEQUENCE [LARGE SCALE GENOMIC DNA]</scope>
    <source>
        <strain evidence="10 11">JCM 14545</strain>
    </source>
</reference>
<comment type="similarity">
    <text evidence="2">Belongs to the asparagine synthetase family.</text>
</comment>
<name>A0ABN2QW01_9PSEU</name>
<keyword evidence="4" id="KW-0547">Nucleotide-binding</keyword>
<dbReference type="Proteomes" id="UP001501116">
    <property type="component" value="Unassembled WGS sequence"/>
</dbReference>
<dbReference type="RefSeq" id="WP_344418354.1">
    <property type="nucleotide sequence ID" value="NZ_BAAANN010000011.1"/>
</dbReference>
<comment type="catalytic activity">
    <reaction evidence="8">
        <text>L-aspartate + L-glutamine + ATP + H2O = L-asparagine + L-glutamate + AMP + diphosphate + H(+)</text>
        <dbReference type="Rhea" id="RHEA:12228"/>
        <dbReference type="ChEBI" id="CHEBI:15377"/>
        <dbReference type="ChEBI" id="CHEBI:15378"/>
        <dbReference type="ChEBI" id="CHEBI:29985"/>
        <dbReference type="ChEBI" id="CHEBI:29991"/>
        <dbReference type="ChEBI" id="CHEBI:30616"/>
        <dbReference type="ChEBI" id="CHEBI:33019"/>
        <dbReference type="ChEBI" id="CHEBI:58048"/>
        <dbReference type="ChEBI" id="CHEBI:58359"/>
        <dbReference type="ChEBI" id="CHEBI:456215"/>
        <dbReference type="EC" id="6.3.5.4"/>
    </reaction>
</comment>
<dbReference type="CDD" id="cd01991">
    <property type="entry name" value="Asn_synthase_B_C"/>
    <property type="match status" value="1"/>
</dbReference>
<evidence type="ECO:0000256" key="1">
    <source>
        <dbReference type="ARBA" id="ARBA00005187"/>
    </source>
</evidence>
<gene>
    <name evidence="10" type="primary">asnB_4</name>
    <name evidence="10" type="ORF">GCM10009754_31760</name>
</gene>
<evidence type="ECO:0000256" key="7">
    <source>
        <dbReference type="ARBA" id="ARBA00022962"/>
    </source>
</evidence>
<dbReference type="InterPro" id="IPR051786">
    <property type="entry name" value="ASN_synthetase/amidase"/>
</dbReference>
<dbReference type="PROSITE" id="PS51278">
    <property type="entry name" value="GATASE_TYPE_2"/>
    <property type="match status" value="1"/>
</dbReference>
<evidence type="ECO:0000256" key="3">
    <source>
        <dbReference type="ARBA" id="ARBA00012737"/>
    </source>
</evidence>
<sequence length="605" mass="67065">MCGITGWVAYDTDLVQRRDVLATMTDTLAARGPDAGEVWVRPRAGLGHRRLAVLDLPGGKQPMTALGDEVAMVYSGEVYNFTELRAELSGRGHRFRTASDTEVVLAGFLEWGAAVAGRLNGMFAFAVWDERVGELTMVRDRLGVKPLYYQETRDGVLFGSEPKAILANPLAEREIGLDCLHELVGQTKAPGWALWEGMREVEPGTVLTVSPSGVREHTYWRLAAAEHEDDRETTIATVRELLSDAVRRQLVADVPQGVLLSGGLDSSAITGLAAETLPGLRTFSVDFAGQEGEFRPDELRATADSAFVREVADHVGSAHRTVLVDTRELSTPELRRTVVRAWDLPLGLGDINSSLHLLFRAIRAESTVVLSGESADEVFGGYPWFHHEAARTANTFPWLAFAHAVNTDRAAVLRKDLRDRLDIESYVADQYATAVARVDHLDGEDELERRMRVICQLHLTRLVRALLDRKDRMSMAAGLEVRVPFCDHRLVEYVYNTPWSLKTFDGREKSLLRAAARHVLPDSVADRVKSPYPTVQDTAYAAALQAQAADVLAEDSPAFALVDRDWVRSAVALEAAEITGPLRQGLERVLDLHHWAREYRPVFTF</sequence>
<dbReference type="EMBL" id="BAAANN010000011">
    <property type="protein sequence ID" value="GAA1958999.1"/>
    <property type="molecule type" value="Genomic_DNA"/>
</dbReference>
<evidence type="ECO:0000256" key="2">
    <source>
        <dbReference type="ARBA" id="ARBA00005752"/>
    </source>
</evidence>
<dbReference type="EC" id="6.3.5.4" evidence="3"/>
<dbReference type="CDD" id="cd00712">
    <property type="entry name" value="AsnB"/>
    <property type="match status" value="1"/>
</dbReference>
<dbReference type="SUPFAM" id="SSF56235">
    <property type="entry name" value="N-terminal nucleophile aminohydrolases (Ntn hydrolases)"/>
    <property type="match status" value="1"/>
</dbReference>
<evidence type="ECO:0000256" key="6">
    <source>
        <dbReference type="ARBA" id="ARBA00022888"/>
    </source>
</evidence>
<proteinExistence type="inferred from homology"/>
<dbReference type="Pfam" id="PF00733">
    <property type="entry name" value="Asn_synthase"/>
    <property type="match status" value="1"/>
</dbReference>
<dbReference type="InterPro" id="IPR006426">
    <property type="entry name" value="Asn_synth_AEB"/>
</dbReference>
<keyword evidence="7" id="KW-0315">Glutamine amidotransferase</keyword>
<keyword evidence="6" id="KW-0061">Asparagine biosynthesis</keyword>
<dbReference type="Gene3D" id="3.40.50.620">
    <property type="entry name" value="HUPs"/>
    <property type="match status" value="1"/>
</dbReference>
<dbReference type="InterPro" id="IPR017932">
    <property type="entry name" value="GATase_2_dom"/>
</dbReference>
<organism evidence="10 11">
    <name type="scientific">Amycolatopsis minnesotensis</name>
    <dbReference type="NCBI Taxonomy" id="337894"/>
    <lineage>
        <taxon>Bacteria</taxon>
        <taxon>Bacillati</taxon>
        <taxon>Actinomycetota</taxon>
        <taxon>Actinomycetes</taxon>
        <taxon>Pseudonocardiales</taxon>
        <taxon>Pseudonocardiaceae</taxon>
        <taxon>Amycolatopsis</taxon>
    </lineage>
</organism>
<dbReference type="InterPro" id="IPR029055">
    <property type="entry name" value="Ntn_hydrolases_N"/>
</dbReference>
<keyword evidence="11" id="KW-1185">Reference proteome</keyword>
<comment type="caution">
    <text evidence="10">The sequence shown here is derived from an EMBL/GenBank/DDBJ whole genome shotgun (WGS) entry which is preliminary data.</text>
</comment>
<dbReference type="InterPro" id="IPR033738">
    <property type="entry name" value="AsnB_N"/>
</dbReference>
<dbReference type="NCBIfam" id="TIGR01536">
    <property type="entry name" value="asn_synth_AEB"/>
    <property type="match status" value="1"/>
</dbReference>
<feature type="domain" description="Glutamine amidotransferase type-2" evidence="9">
    <location>
        <begin position="2"/>
        <end position="212"/>
    </location>
</feature>